<sequence>MFKQAVQAHDAIASTSPPQNTYKQASLGNTLGRVESGRKQPTRPLGNAVRQNSAGSQRPFKPVTQGIKRTSSGIAKSLSSQEDIFDYPTLNIAGMEKENELPAAFHNPPRGTSTGLATALFDEDDFDSDVDLDVEDPATKGTVTYPTLPQGAPANSRDSGYGSRPPTAQPKIQVSSQPIPWSSSPVEHFKTPTKPAVKTKRRQLPWGQNLKAQPVTETRDHIESDEDVGQPKKRRSTEPEPTVATPAPKDSKAQYPFNVTASGLKQQQKVFREQMKAQTKSGQAADDTVKEAIKKKKQNSVHRIFLSEEQQNVLNLVTEYKKSVFFTGSAGE</sequence>
<evidence type="ECO:0000256" key="1">
    <source>
        <dbReference type="SAM" id="MobiDB-lite"/>
    </source>
</evidence>
<name>A0A6A7ATW6_9PLEO</name>
<gene>
    <name evidence="2" type="ORF">T440DRAFT_543679</name>
</gene>
<accession>A0A6A7ATW6</accession>
<evidence type="ECO:0000313" key="3">
    <source>
        <dbReference type="Proteomes" id="UP000799423"/>
    </source>
</evidence>
<organism evidence="2 3">
    <name type="scientific">Plenodomus tracheiphilus IPT5</name>
    <dbReference type="NCBI Taxonomy" id="1408161"/>
    <lineage>
        <taxon>Eukaryota</taxon>
        <taxon>Fungi</taxon>
        <taxon>Dikarya</taxon>
        <taxon>Ascomycota</taxon>
        <taxon>Pezizomycotina</taxon>
        <taxon>Dothideomycetes</taxon>
        <taxon>Pleosporomycetidae</taxon>
        <taxon>Pleosporales</taxon>
        <taxon>Pleosporineae</taxon>
        <taxon>Leptosphaeriaceae</taxon>
        <taxon>Plenodomus</taxon>
    </lineage>
</organism>
<dbReference type="Proteomes" id="UP000799423">
    <property type="component" value="Unassembled WGS sequence"/>
</dbReference>
<reference evidence="2" key="1">
    <citation type="submission" date="2020-01" db="EMBL/GenBank/DDBJ databases">
        <authorList>
            <consortium name="DOE Joint Genome Institute"/>
            <person name="Haridas S."/>
            <person name="Albert R."/>
            <person name="Binder M."/>
            <person name="Bloem J."/>
            <person name="Labutti K."/>
            <person name="Salamov A."/>
            <person name="Andreopoulos B."/>
            <person name="Baker S.E."/>
            <person name="Barry K."/>
            <person name="Bills G."/>
            <person name="Bluhm B.H."/>
            <person name="Cannon C."/>
            <person name="Castanera R."/>
            <person name="Culley D.E."/>
            <person name="Daum C."/>
            <person name="Ezra D."/>
            <person name="Gonzalez J.B."/>
            <person name="Henrissat B."/>
            <person name="Kuo A."/>
            <person name="Liang C."/>
            <person name="Lipzen A."/>
            <person name="Lutzoni F."/>
            <person name="Magnuson J."/>
            <person name="Mondo S."/>
            <person name="Nolan M."/>
            <person name="Ohm R."/>
            <person name="Pangilinan J."/>
            <person name="Park H.-J."/>
            <person name="Ramirez L."/>
            <person name="Alfaro M."/>
            <person name="Sun H."/>
            <person name="Tritt A."/>
            <person name="Yoshinaga Y."/>
            <person name="Zwiers L.-H."/>
            <person name="Turgeon B.G."/>
            <person name="Goodwin S.B."/>
            <person name="Spatafora J.W."/>
            <person name="Crous P.W."/>
            <person name="Grigoriev I.V."/>
        </authorList>
    </citation>
    <scope>NUCLEOTIDE SEQUENCE</scope>
    <source>
        <strain evidence="2">IPT5</strain>
    </source>
</reference>
<feature type="region of interest" description="Disordered" evidence="1">
    <location>
        <begin position="128"/>
        <end position="255"/>
    </location>
</feature>
<feature type="region of interest" description="Disordered" evidence="1">
    <location>
        <begin position="1"/>
        <end position="78"/>
    </location>
</feature>
<proteinExistence type="predicted"/>
<protein>
    <submittedName>
        <fullName evidence="2">Uncharacterized protein</fullName>
    </submittedName>
</protein>
<feature type="compositionally biased region" description="Polar residues" evidence="1">
    <location>
        <begin position="67"/>
        <end position="78"/>
    </location>
</feature>
<evidence type="ECO:0000313" key="2">
    <source>
        <dbReference type="EMBL" id="KAF2845578.1"/>
    </source>
</evidence>
<dbReference type="OrthoDB" id="432234at2759"/>
<keyword evidence="3" id="KW-1185">Reference proteome</keyword>
<dbReference type="AlphaFoldDB" id="A0A6A7ATW6"/>
<feature type="compositionally biased region" description="Polar residues" evidence="1">
    <location>
        <begin position="170"/>
        <end position="185"/>
    </location>
</feature>
<feature type="compositionally biased region" description="Polar residues" evidence="1">
    <location>
        <begin position="13"/>
        <end position="29"/>
    </location>
</feature>
<dbReference type="EMBL" id="MU006344">
    <property type="protein sequence ID" value="KAF2845578.1"/>
    <property type="molecule type" value="Genomic_DNA"/>
</dbReference>
<feature type="compositionally biased region" description="Low complexity" evidence="1">
    <location>
        <begin position="239"/>
        <end position="248"/>
    </location>
</feature>